<organism evidence="3 4">
    <name type="scientific">Setaria digitata</name>
    <dbReference type="NCBI Taxonomy" id="48799"/>
    <lineage>
        <taxon>Eukaryota</taxon>
        <taxon>Metazoa</taxon>
        <taxon>Ecdysozoa</taxon>
        <taxon>Nematoda</taxon>
        <taxon>Chromadorea</taxon>
        <taxon>Rhabditida</taxon>
        <taxon>Spirurina</taxon>
        <taxon>Spiruromorpha</taxon>
        <taxon>Filarioidea</taxon>
        <taxon>Setariidae</taxon>
        <taxon>Setaria</taxon>
    </lineage>
</organism>
<evidence type="ECO:0000256" key="1">
    <source>
        <dbReference type="SAM" id="MobiDB-lite"/>
    </source>
</evidence>
<accession>A0A915Q7G7</accession>
<name>A0A915Q7G7_9BILA</name>
<protein>
    <submittedName>
        <fullName evidence="4">Uncharacterized protein</fullName>
    </submittedName>
</protein>
<evidence type="ECO:0000256" key="2">
    <source>
        <dbReference type="SAM" id="Phobius"/>
    </source>
</evidence>
<feature type="transmembrane region" description="Helical" evidence="2">
    <location>
        <begin position="6"/>
        <end position="29"/>
    </location>
</feature>
<feature type="compositionally biased region" description="Basic and acidic residues" evidence="1">
    <location>
        <begin position="107"/>
        <end position="119"/>
    </location>
</feature>
<keyword evidence="2" id="KW-1133">Transmembrane helix</keyword>
<reference evidence="4" key="1">
    <citation type="submission" date="2022-11" db="UniProtKB">
        <authorList>
            <consortium name="WormBaseParasite"/>
        </authorList>
    </citation>
    <scope>IDENTIFICATION</scope>
</reference>
<feature type="region of interest" description="Disordered" evidence="1">
    <location>
        <begin position="79"/>
        <end position="119"/>
    </location>
</feature>
<keyword evidence="2" id="KW-0812">Transmembrane</keyword>
<evidence type="ECO:0000313" key="4">
    <source>
        <dbReference type="WBParaSite" id="sdigi.contig8.g990.t1"/>
    </source>
</evidence>
<keyword evidence="3" id="KW-1185">Reference proteome</keyword>
<dbReference type="WBParaSite" id="sdigi.contig8.g990.t1">
    <property type="protein sequence ID" value="sdigi.contig8.g990.t1"/>
    <property type="gene ID" value="sdigi.contig8.g990"/>
</dbReference>
<sequence>MKIYVWIISASIAATLVLSLLILCCILILKLPRNRLRTSTRSIIVRPEVAKPINAFEESSRVYARISSASIITLPQYPLQKNGIRGPESRRPSNKKSNWISGPSEQRNGHFVDRDPPSDQSKCDYLDPLDLNLSKLHDIYISGNNYHQSKQTGWPTSSKTTATTHA</sequence>
<dbReference type="Proteomes" id="UP000887581">
    <property type="component" value="Unplaced"/>
</dbReference>
<feature type="region of interest" description="Disordered" evidence="1">
    <location>
        <begin position="147"/>
        <end position="166"/>
    </location>
</feature>
<dbReference type="AlphaFoldDB" id="A0A915Q7G7"/>
<proteinExistence type="predicted"/>
<evidence type="ECO:0000313" key="3">
    <source>
        <dbReference type="Proteomes" id="UP000887581"/>
    </source>
</evidence>
<keyword evidence="2" id="KW-0472">Membrane</keyword>
<feature type="compositionally biased region" description="Polar residues" evidence="1">
    <location>
        <begin position="95"/>
        <end position="106"/>
    </location>
</feature>